<feature type="compositionally biased region" description="Low complexity" evidence="1">
    <location>
        <begin position="33"/>
        <end position="42"/>
    </location>
</feature>
<feature type="compositionally biased region" description="Polar residues" evidence="1">
    <location>
        <begin position="474"/>
        <end position="484"/>
    </location>
</feature>
<sequence>MSSASLRLTEPCVFLVGGLDWERARQRQRRAAQRAANAANAASTPTNAGPSVAATVGSPSQSRHPSPDRAAGSRAASLSRPGSRAASPAPRGRLGELAAAEDFVPPNSRGRSHSRTRQPTPGGTRANSLSRGRDGSLVREMTEAQLALQQEREEREDLDEPPPALLRGLLTVHLSKPTRVKEISVRFKGTARTDWPEGIGPRRLDVMEETQLINVTQSFFSASSASMQRRAASIGPGAGDHGEEARGRSARRAASVVPGRQLSQGRSYPRDSFVRDPSIAAPHLHAPEVARAPGLSRIASEEDASDPSIPPVRPGEAAPSYEVAVDSAPGSPLHLPVSSNHSIDTLDLGAGISASLRNSHRIERSPTPSRSPLATANPITSPTDSPTGSSGHLPLARISTRASRLSHDSTDTTSSAHSSETDRPPLDRQLSSGTGTSNNASLSSDPEHAGTGWRSAPVPGSTASSIGRGRSPDRQLSSASTDALTNGVAGMTFQSRSSTSRPSTSPSSAGVTGLDRRRRTSSSSATTAHRASSNTERPSALPSALKSNSGSSGRSVSRGARFTLSGITEALRGKSSSRVRNGHADEPAAPAVPRRTSSPDARVSGSSSSRMRSQSRGRKTALKALRDALVVGHHLAHHGDRDGSDDDRHGSSGPDVVGDGWKEFKAGTYTYPISITVPATLPPSLTCEFGHVAYSLKATVHRAGALTTNLTSSTEVTLVTTPGEEDTEESESIVVERFWETQVKYHVALSGKSFPVGGQIPISIRLNPLAKIRLYRVTAQLEQKTSYFASVNSGRKLTRHETPKRFQLLRIENKDPKEPLLPILSDDPDVLVNHPLRDFFINASSSDDDTPSLLDPIGPWHLDGLLQLPDCSSKLCVSTNHEKANISISHTLKIMMRVERGDDEYLDSKGNRKLWDIVVEAGAVMLSCRLAQNILPAYSDATPLLAGPSSSRASRSNNSNSSRNATHDCGSTHPPPLVRTANMHIGMGSSTTHRSHSAAAAPIATLEQNLLLARLIAGETNSAGETPPTYDAVVDGTTAQGTGAGSGRGRAEAVGVEGEEEERGRSSSTRRGAARV</sequence>
<dbReference type="AlphaFoldDB" id="A0A5C5G0H8"/>
<feature type="compositionally biased region" description="Basic and acidic residues" evidence="1">
    <location>
        <begin position="637"/>
        <end position="650"/>
    </location>
</feature>
<dbReference type="Pfam" id="PF02752">
    <property type="entry name" value="Arrestin_C"/>
    <property type="match status" value="1"/>
</dbReference>
<dbReference type="InterPro" id="IPR014756">
    <property type="entry name" value="Ig_E-set"/>
</dbReference>
<dbReference type="SMART" id="SM01017">
    <property type="entry name" value="Arrestin_C"/>
    <property type="match status" value="1"/>
</dbReference>
<dbReference type="GO" id="GO:0070086">
    <property type="term" value="P:ubiquitin-dependent endocytosis"/>
    <property type="evidence" value="ECO:0007669"/>
    <property type="project" value="TreeGrafter"/>
</dbReference>
<evidence type="ECO:0000313" key="4">
    <source>
        <dbReference type="Proteomes" id="UP000311382"/>
    </source>
</evidence>
<dbReference type="OrthoDB" id="2238745at2759"/>
<evidence type="ECO:0000313" key="3">
    <source>
        <dbReference type="EMBL" id="TNY22593.1"/>
    </source>
</evidence>
<dbReference type="GO" id="GO:0005886">
    <property type="term" value="C:plasma membrane"/>
    <property type="evidence" value="ECO:0007669"/>
    <property type="project" value="TreeGrafter"/>
</dbReference>
<feature type="compositionally biased region" description="Low complexity" evidence="1">
    <location>
        <begin position="598"/>
        <end position="612"/>
    </location>
</feature>
<name>A0A5C5G0H8_9BASI</name>
<dbReference type="GO" id="GO:0030674">
    <property type="term" value="F:protein-macromolecule adaptor activity"/>
    <property type="evidence" value="ECO:0007669"/>
    <property type="project" value="TreeGrafter"/>
</dbReference>
<dbReference type="GO" id="GO:0031625">
    <property type="term" value="F:ubiquitin protein ligase binding"/>
    <property type="evidence" value="ECO:0007669"/>
    <property type="project" value="TreeGrafter"/>
</dbReference>
<feature type="domain" description="Arrestin C-terminal-like" evidence="2">
    <location>
        <begin position="739"/>
        <end position="930"/>
    </location>
</feature>
<feature type="region of interest" description="Disordered" evidence="1">
    <location>
        <begin position="230"/>
        <end position="275"/>
    </location>
</feature>
<reference evidence="3 4" key="1">
    <citation type="submission" date="2019-03" db="EMBL/GenBank/DDBJ databases">
        <title>Rhodosporidium diobovatum UCD-FST 08-225 genome sequencing, assembly, and annotation.</title>
        <authorList>
            <person name="Fakankun I.U."/>
            <person name="Fristensky B."/>
            <person name="Levin D.B."/>
        </authorList>
    </citation>
    <scope>NUCLEOTIDE SEQUENCE [LARGE SCALE GENOMIC DNA]</scope>
    <source>
        <strain evidence="3 4">UCD-FST 08-225</strain>
    </source>
</reference>
<dbReference type="STRING" id="5288.A0A5C5G0H8"/>
<dbReference type="PANTHER" id="PTHR11188">
    <property type="entry name" value="ARRESTIN DOMAIN CONTAINING PROTEIN"/>
    <property type="match status" value="1"/>
</dbReference>
<feature type="compositionally biased region" description="Low complexity" evidence="1">
    <location>
        <begin position="495"/>
        <end position="508"/>
    </location>
</feature>
<dbReference type="Proteomes" id="UP000311382">
    <property type="component" value="Unassembled WGS sequence"/>
</dbReference>
<dbReference type="EMBL" id="SOZI01000023">
    <property type="protein sequence ID" value="TNY22593.1"/>
    <property type="molecule type" value="Genomic_DNA"/>
</dbReference>
<dbReference type="InterPro" id="IPR011022">
    <property type="entry name" value="Arrestin_C-like"/>
</dbReference>
<feature type="compositionally biased region" description="Low complexity" evidence="1">
    <location>
        <begin position="1032"/>
        <end position="1041"/>
    </location>
</feature>
<dbReference type="SUPFAM" id="SSF81296">
    <property type="entry name" value="E set domains"/>
    <property type="match status" value="1"/>
</dbReference>
<feature type="compositionally biased region" description="Low complexity" evidence="1">
    <location>
        <begin position="949"/>
        <end position="964"/>
    </location>
</feature>
<protein>
    <recommendedName>
        <fullName evidence="2">Arrestin C-terminal-like domain-containing protein</fullName>
    </recommendedName>
</protein>
<gene>
    <name evidence="3" type="ORF">DMC30DRAFT_391934</name>
</gene>
<feature type="compositionally biased region" description="Low complexity" evidence="1">
    <location>
        <begin position="521"/>
        <end position="533"/>
    </location>
</feature>
<organism evidence="3 4">
    <name type="scientific">Rhodotorula diobovata</name>
    <dbReference type="NCBI Taxonomy" id="5288"/>
    <lineage>
        <taxon>Eukaryota</taxon>
        <taxon>Fungi</taxon>
        <taxon>Dikarya</taxon>
        <taxon>Basidiomycota</taxon>
        <taxon>Pucciniomycotina</taxon>
        <taxon>Microbotryomycetes</taxon>
        <taxon>Sporidiobolales</taxon>
        <taxon>Sporidiobolaceae</taxon>
        <taxon>Rhodotorula</taxon>
    </lineage>
</organism>
<feature type="region of interest" description="Disordered" evidence="1">
    <location>
        <begin position="25"/>
        <end position="137"/>
    </location>
</feature>
<dbReference type="Pfam" id="PF00339">
    <property type="entry name" value="Arrestin_N"/>
    <property type="match status" value="1"/>
</dbReference>
<dbReference type="Gene3D" id="2.60.40.640">
    <property type="match status" value="2"/>
</dbReference>
<comment type="caution">
    <text evidence="3">The sequence shown here is derived from an EMBL/GenBank/DDBJ whole genome shotgun (WGS) entry which is preliminary data.</text>
</comment>
<dbReference type="InterPro" id="IPR050357">
    <property type="entry name" value="Arrestin_domain-protein"/>
</dbReference>
<feature type="compositionally biased region" description="Low complexity" evidence="1">
    <location>
        <begin position="380"/>
        <end position="391"/>
    </location>
</feature>
<feature type="compositionally biased region" description="Polar residues" evidence="1">
    <location>
        <begin position="429"/>
        <end position="444"/>
    </location>
</feature>
<feature type="compositionally biased region" description="Polar residues" evidence="1">
    <location>
        <begin position="117"/>
        <end position="130"/>
    </location>
</feature>
<feature type="region of interest" description="Disordered" evidence="1">
    <location>
        <begin position="946"/>
        <end position="979"/>
    </location>
</feature>
<feature type="region of interest" description="Disordered" evidence="1">
    <location>
        <begin position="361"/>
        <end position="619"/>
    </location>
</feature>
<feature type="region of interest" description="Disordered" evidence="1">
    <location>
        <begin position="299"/>
        <end position="336"/>
    </location>
</feature>
<feature type="compositionally biased region" description="Low complexity" evidence="1">
    <location>
        <begin position="69"/>
        <end position="92"/>
    </location>
</feature>
<keyword evidence="4" id="KW-1185">Reference proteome</keyword>
<dbReference type="InterPro" id="IPR014752">
    <property type="entry name" value="Arrestin-like_C"/>
</dbReference>
<accession>A0A5C5G0H8</accession>
<feature type="region of interest" description="Disordered" evidence="1">
    <location>
        <begin position="635"/>
        <end position="659"/>
    </location>
</feature>
<feature type="region of interest" description="Disordered" evidence="1">
    <location>
        <begin position="1021"/>
        <end position="1076"/>
    </location>
</feature>
<dbReference type="InterPro" id="IPR011021">
    <property type="entry name" value="Arrestin-like_N"/>
</dbReference>
<proteinExistence type="predicted"/>
<dbReference type="PANTHER" id="PTHR11188:SF17">
    <property type="entry name" value="FI21816P1"/>
    <property type="match status" value="1"/>
</dbReference>
<dbReference type="GO" id="GO:0005829">
    <property type="term" value="C:cytosol"/>
    <property type="evidence" value="ECO:0007669"/>
    <property type="project" value="TreeGrafter"/>
</dbReference>
<evidence type="ECO:0000259" key="2">
    <source>
        <dbReference type="SMART" id="SM01017"/>
    </source>
</evidence>
<evidence type="ECO:0000256" key="1">
    <source>
        <dbReference type="SAM" id="MobiDB-lite"/>
    </source>
</evidence>
<feature type="compositionally biased region" description="Polar residues" evidence="1">
    <location>
        <begin position="366"/>
        <end position="379"/>
    </location>
</feature>
<feature type="compositionally biased region" description="Low complexity" evidence="1">
    <location>
        <begin position="1066"/>
        <end position="1076"/>
    </location>
</feature>
<feature type="compositionally biased region" description="Low complexity" evidence="1">
    <location>
        <begin position="547"/>
        <end position="561"/>
    </location>
</feature>